<feature type="compositionally biased region" description="Polar residues" evidence="1">
    <location>
        <begin position="492"/>
        <end position="501"/>
    </location>
</feature>
<evidence type="ECO:0000313" key="2">
    <source>
        <dbReference type="EMBL" id="KAJ5299210.1"/>
    </source>
</evidence>
<dbReference type="InterPro" id="IPR032710">
    <property type="entry name" value="NTF2-like_dom_sf"/>
</dbReference>
<dbReference type="GO" id="GO:0030638">
    <property type="term" value="P:polyketide metabolic process"/>
    <property type="evidence" value="ECO:0007669"/>
    <property type="project" value="InterPro"/>
</dbReference>
<gene>
    <name evidence="2" type="ORF">N7476_010767</name>
</gene>
<protein>
    <recommendedName>
        <fullName evidence="4">Dienelactone hydrolase</fullName>
    </recommendedName>
</protein>
<dbReference type="InterPro" id="IPR009959">
    <property type="entry name" value="Cyclase_SnoaL-like"/>
</dbReference>
<feature type="region of interest" description="Disordered" evidence="1">
    <location>
        <begin position="145"/>
        <end position="164"/>
    </location>
</feature>
<dbReference type="PANTHER" id="PTHR38436:SF3">
    <property type="entry name" value="CARBOXYMETHYLENEBUTENOLIDASE-RELATED"/>
    <property type="match status" value="1"/>
</dbReference>
<name>A0A9W9U0Y8_9EURO</name>
<feature type="compositionally biased region" description="Acidic residues" evidence="1">
    <location>
        <begin position="471"/>
        <end position="482"/>
    </location>
</feature>
<reference evidence="2" key="2">
    <citation type="journal article" date="2023" name="IMA Fungus">
        <title>Comparative genomic study of the Penicillium genus elucidates a diverse pangenome and 15 lateral gene transfer events.</title>
        <authorList>
            <person name="Petersen C."/>
            <person name="Sorensen T."/>
            <person name="Nielsen M.R."/>
            <person name="Sondergaard T.E."/>
            <person name="Sorensen J.L."/>
            <person name="Fitzpatrick D.A."/>
            <person name="Frisvad J.C."/>
            <person name="Nielsen K.L."/>
        </authorList>
    </citation>
    <scope>NUCLEOTIDE SEQUENCE</scope>
    <source>
        <strain evidence="2">IBT 21472</strain>
    </source>
</reference>
<evidence type="ECO:0000256" key="1">
    <source>
        <dbReference type="SAM" id="MobiDB-lite"/>
    </source>
</evidence>
<reference evidence="2" key="1">
    <citation type="submission" date="2022-12" db="EMBL/GenBank/DDBJ databases">
        <authorList>
            <person name="Petersen C."/>
        </authorList>
    </citation>
    <scope>NUCLEOTIDE SEQUENCE</scope>
    <source>
        <strain evidence="2">IBT 21472</strain>
    </source>
</reference>
<comment type="caution">
    <text evidence="2">The sequence shown here is derived from an EMBL/GenBank/DDBJ whole genome shotgun (WGS) entry which is preliminary data.</text>
</comment>
<proteinExistence type="predicted"/>
<dbReference type="SUPFAM" id="SSF54427">
    <property type="entry name" value="NTF2-like"/>
    <property type="match status" value="1"/>
</dbReference>
<sequence>MALVSINAPGLSSGLLYNNGDNNARVCVTSETNEFDMETIKAWQDEGFDVVYLPFNGGGKDYASRLMGVKEGCGVGENYAVIAYGEAADYCLDYYMNPMKSSRLCALVAYYPSVIPDTRQRFPLSLKVLVHLAGPSVDVTTQPQVAGLQGKRRRKTKPLNPGIGTGERMDLAYPAFTYDHAQPGFAEHDMEEYDHLAADIAWTRTVQTLRKGFCREVDLERRWEEHQEGKYFGTNLSKAMEGYTKERTPSVTYGPTLSGGIGTPALRRFYEHYFLGRLPPSMRIRLLSRTAGPDRVVDELYISFEHSQEIPWMLPGVPPTNKRVEVILVSIVSMRGGRLYSEHTYWDQASVLVQTGLLDPKLVPGSVQGVDRLPVVGREAARRILYEDPEVEQEDYHNRLIRRANARARKGKSSTASLADESAAENNLPGKKDTNGKTVLENRPAPSRTGTKKSEAKPKETEAKPEKAEDKPEEEDGDETETESTKPKAENGNESESTKPTVENGDRSATVEDEGDE</sequence>
<dbReference type="AlphaFoldDB" id="A0A9W9U0Y8"/>
<dbReference type="PANTHER" id="PTHR38436">
    <property type="entry name" value="POLYKETIDE CYCLASE SNOAL-LIKE DOMAIN"/>
    <property type="match status" value="1"/>
</dbReference>
<evidence type="ECO:0008006" key="4">
    <source>
        <dbReference type="Google" id="ProtNLM"/>
    </source>
</evidence>
<dbReference type="Proteomes" id="UP001147746">
    <property type="component" value="Unassembled WGS sequence"/>
</dbReference>
<keyword evidence="3" id="KW-1185">Reference proteome</keyword>
<dbReference type="EMBL" id="JAPZBO010000010">
    <property type="protein sequence ID" value="KAJ5299210.1"/>
    <property type="molecule type" value="Genomic_DNA"/>
</dbReference>
<feature type="region of interest" description="Disordered" evidence="1">
    <location>
        <begin position="406"/>
        <end position="517"/>
    </location>
</feature>
<feature type="compositionally biased region" description="Basic and acidic residues" evidence="1">
    <location>
        <begin position="452"/>
        <end position="470"/>
    </location>
</feature>
<organism evidence="2 3">
    <name type="scientific">Penicillium atrosanguineum</name>
    <dbReference type="NCBI Taxonomy" id="1132637"/>
    <lineage>
        <taxon>Eukaryota</taxon>
        <taxon>Fungi</taxon>
        <taxon>Dikarya</taxon>
        <taxon>Ascomycota</taxon>
        <taxon>Pezizomycotina</taxon>
        <taxon>Eurotiomycetes</taxon>
        <taxon>Eurotiomycetidae</taxon>
        <taxon>Eurotiales</taxon>
        <taxon>Aspergillaceae</taxon>
        <taxon>Penicillium</taxon>
    </lineage>
</organism>
<dbReference type="Gene3D" id="3.10.450.50">
    <property type="match status" value="1"/>
</dbReference>
<evidence type="ECO:0000313" key="3">
    <source>
        <dbReference type="Proteomes" id="UP001147746"/>
    </source>
</evidence>
<accession>A0A9W9U0Y8</accession>